<dbReference type="Gene3D" id="3.40.50.150">
    <property type="entry name" value="Vaccinia Virus protein VP39"/>
    <property type="match status" value="1"/>
</dbReference>
<reference evidence="1 2" key="1">
    <citation type="submission" date="2014-10" db="EMBL/GenBank/DDBJ databases">
        <title>Draft genome of the hookworm Ancylostoma caninum.</title>
        <authorList>
            <person name="Mitreva M."/>
        </authorList>
    </citation>
    <scope>NUCLEOTIDE SEQUENCE [LARGE SCALE GENOMIC DNA]</scope>
    <source>
        <strain evidence="1 2">Baltimore</strain>
    </source>
</reference>
<dbReference type="SUPFAM" id="SSF53335">
    <property type="entry name" value="S-adenosyl-L-methionine-dependent methyltransferases"/>
    <property type="match status" value="1"/>
</dbReference>
<keyword evidence="2" id="KW-1185">Reference proteome</keyword>
<name>A0A368FGK8_ANCCA</name>
<dbReference type="OrthoDB" id="2016285at2759"/>
<dbReference type="InterPro" id="IPR029063">
    <property type="entry name" value="SAM-dependent_MTases_sf"/>
</dbReference>
<dbReference type="Proteomes" id="UP000252519">
    <property type="component" value="Unassembled WGS sequence"/>
</dbReference>
<evidence type="ECO:0008006" key="3">
    <source>
        <dbReference type="Google" id="ProtNLM"/>
    </source>
</evidence>
<accession>A0A368FGK8</accession>
<dbReference type="STRING" id="29170.A0A368FGK8"/>
<dbReference type="EMBL" id="JOJR01001701">
    <property type="protein sequence ID" value="RCN30000.1"/>
    <property type="molecule type" value="Genomic_DNA"/>
</dbReference>
<proteinExistence type="predicted"/>
<sequence length="144" mass="16239">MRRSVARVIEAPQIDAYTAVHSYFRLLLPKNLSKNNIDTKKWKIDHDHLLPGSFYHIAAETIFYSDGVRLSRDSDAVVLVIGLGGGMINGFLHHNFPKMNITVVEISVRFATMASKWFDLKLDRLHSVALTDGSKFVKIQAKKG</sequence>
<organism evidence="1 2">
    <name type="scientific">Ancylostoma caninum</name>
    <name type="common">Dog hookworm</name>
    <dbReference type="NCBI Taxonomy" id="29170"/>
    <lineage>
        <taxon>Eukaryota</taxon>
        <taxon>Metazoa</taxon>
        <taxon>Ecdysozoa</taxon>
        <taxon>Nematoda</taxon>
        <taxon>Chromadorea</taxon>
        <taxon>Rhabditida</taxon>
        <taxon>Rhabditina</taxon>
        <taxon>Rhabditomorpha</taxon>
        <taxon>Strongyloidea</taxon>
        <taxon>Ancylostomatidae</taxon>
        <taxon>Ancylostomatinae</taxon>
        <taxon>Ancylostoma</taxon>
    </lineage>
</organism>
<comment type="caution">
    <text evidence="1">The sequence shown here is derived from an EMBL/GenBank/DDBJ whole genome shotgun (WGS) entry which is preliminary data.</text>
</comment>
<evidence type="ECO:0000313" key="1">
    <source>
        <dbReference type="EMBL" id="RCN30000.1"/>
    </source>
</evidence>
<protein>
    <recommendedName>
        <fullName evidence="3">PABS domain-containing protein</fullName>
    </recommendedName>
</protein>
<gene>
    <name evidence="1" type="ORF">ANCCAN_24233</name>
</gene>
<dbReference type="AlphaFoldDB" id="A0A368FGK8"/>
<evidence type="ECO:0000313" key="2">
    <source>
        <dbReference type="Proteomes" id="UP000252519"/>
    </source>
</evidence>